<name>A0ABP9FIX0_9ACTN</name>
<sequence length="90" mass="9907">MARLRTIASGFFDFATENPAPLQLMFWRVIPGFEPSEAAYEPSLQVAEQARRAMAEIGITDPSALDMWFALMSGLISQLSKVGRTTEGPD</sequence>
<dbReference type="RefSeq" id="WP_345581629.1">
    <property type="nucleotide sequence ID" value="NZ_BAABLV010000025.1"/>
</dbReference>
<dbReference type="InterPro" id="IPR036271">
    <property type="entry name" value="Tet_transcr_reg_TetR-rel_C_sf"/>
</dbReference>
<reference evidence="2" key="1">
    <citation type="journal article" date="2019" name="Int. J. Syst. Evol. Microbiol.">
        <title>The Global Catalogue of Microorganisms (GCM) 10K type strain sequencing project: providing services to taxonomists for standard genome sequencing and annotation.</title>
        <authorList>
            <consortium name="The Broad Institute Genomics Platform"/>
            <consortium name="The Broad Institute Genome Sequencing Center for Infectious Disease"/>
            <person name="Wu L."/>
            <person name="Ma J."/>
        </authorList>
    </citation>
    <scope>NUCLEOTIDE SEQUENCE [LARGE SCALE GENOMIC DNA]</scope>
    <source>
        <strain evidence="2">JCM 19125</strain>
    </source>
</reference>
<gene>
    <name evidence="1" type="ORF">GCM10025789_16060</name>
</gene>
<dbReference type="Proteomes" id="UP001501521">
    <property type="component" value="Unassembled WGS sequence"/>
</dbReference>
<evidence type="ECO:0000313" key="1">
    <source>
        <dbReference type="EMBL" id="GAA4898855.1"/>
    </source>
</evidence>
<comment type="caution">
    <text evidence="1">The sequence shown here is derived from an EMBL/GenBank/DDBJ whole genome shotgun (WGS) entry which is preliminary data.</text>
</comment>
<keyword evidence="2" id="KW-1185">Reference proteome</keyword>
<dbReference type="EMBL" id="BAABLV010000025">
    <property type="protein sequence ID" value="GAA4898855.1"/>
    <property type="molecule type" value="Genomic_DNA"/>
</dbReference>
<dbReference type="Gene3D" id="1.10.357.10">
    <property type="entry name" value="Tetracycline Repressor, domain 2"/>
    <property type="match status" value="1"/>
</dbReference>
<protein>
    <recommendedName>
        <fullName evidence="3">TetR family transcriptional regulator</fullName>
    </recommendedName>
</protein>
<evidence type="ECO:0008006" key="3">
    <source>
        <dbReference type="Google" id="ProtNLM"/>
    </source>
</evidence>
<dbReference type="SUPFAM" id="SSF48498">
    <property type="entry name" value="Tetracyclin repressor-like, C-terminal domain"/>
    <property type="match status" value="1"/>
</dbReference>
<proteinExistence type="predicted"/>
<organism evidence="1 2">
    <name type="scientific">Tessaracoccus lubricantis</name>
    <dbReference type="NCBI Taxonomy" id="545543"/>
    <lineage>
        <taxon>Bacteria</taxon>
        <taxon>Bacillati</taxon>
        <taxon>Actinomycetota</taxon>
        <taxon>Actinomycetes</taxon>
        <taxon>Propionibacteriales</taxon>
        <taxon>Propionibacteriaceae</taxon>
        <taxon>Tessaracoccus</taxon>
    </lineage>
</organism>
<accession>A0ABP9FIX0</accession>
<evidence type="ECO:0000313" key="2">
    <source>
        <dbReference type="Proteomes" id="UP001501521"/>
    </source>
</evidence>